<sequence length="481" mass="53886">MRPLYDLEPCATLKELQRPEGNTGLWYDKFGDRWGKLEEKKERAEERLSECAWLSSDLKFDKSIWVKTAVTGTGNGSTATVIGEKELLEGYAHRRATMVSNLKGKNLAMTTASVFVTGLGREHPVENGMAWHTTLGTPFLPGSSVKGLVRAWVDEEYVQGEKESEAAKERDRIFGKLSQVGSVNFLDALPTEPIRLKHEIMTPHYSDYYQDKKIPGDWESPTPIPFLAVDAGANFHFALAPRRPDNARDQGDVETAARWLEEALTWLGAGAKTAVGYGRFTRLEGDAEVKLRSTAWSAQEDIERRQRLTPLERGQEKGAKMSEDDALDWVRETLTGEPGVALDDEEQEGIRLALKEKFYGEWAKGKLKPTTNISISASKLKSDYAVRFVSENNDEDEQDQVLAALSPDEQEAIVALNKVADHDKKNLVNKTIEEGKKQGFSATFWELFLPHAVEKLKGGKRKDQKAFKAFAAWLKKEHGIS</sequence>
<dbReference type="RefSeq" id="WP_146983233.1">
    <property type="nucleotide sequence ID" value="NZ_VOSM01000016.1"/>
</dbReference>
<name>A0A5C6X3G8_9DELT</name>
<evidence type="ECO:0000259" key="2">
    <source>
        <dbReference type="Pfam" id="PF03787"/>
    </source>
</evidence>
<dbReference type="OrthoDB" id="9813956at2"/>
<organism evidence="3 4">
    <name type="scientific">Lujinxingia vulgaris</name>
    <dbReference type="NCBI Taxonomy" id="2600176"/>
    <lineage>
        <taxon>Bacteria</taxon>
        <taxon>Deltaproteobacteria</taxon>
        <taxon>Bradymonadales</taxon>
        <taxon>Lujinxingiaceae</taxon>
        <taxon>Lujinxingia</taxon>
    </lineage>
</organism>
<evidence type="ECO:0000313" key="3">
    <source>
        <dbReference type="EMBL" id="TXD34084.1"/>
    </source>
</evidence>
<proteinExistence type="predicted"/>
<keyword evidence="4" id="KW-1185">Reference proteome</keyword>
<dbReference type="InterPro" id="IPR010172">
    <property type="entry name" value="CRISPR-assoc_prot_TM1791"/>
</dbReference>
<gene>
    <name evidence="3" type="primary">cmr6</name>
    <name evidence="3" type="ORF">FRC98_19705</name>
</gene>
<dbReference type="Pfam" id="PF03787">
    <property type="entry name" value="RAMPs"/>
    <property type="match status" value="1"/>
</dbReference>
<reference evidence="3 4" key="1">
    <citation type="submission" date="2019-08" db="EMBL/GenBank/DDBJ databases">
        <title>Bradymonadales sp. TMQ4.</title>
        <authorList>
            <person name="Liang Q."/>
        </authorList>
    </citation>
    <scope>NUCLEOTIDE SEQUENCE [LARGE SCALE GENOMIC DNA]</scope>
    <source>
        <strain evidence="3 4">TMQ4</strain>
    </source>
</reference>
<comment type="caution">
    <text evidence="3">The sequence shown here is derived from an EMBL/GenBank/DDBJ whole genome shotgun (WGS) entry which is preliminary data.</text>
</comment>
<evidence type="ECO:0000313" key="4">
    <source>
        <dbReference type="Proteomes" id="UP000321412"/>
    </source>
</evidence>
<keyword evidence="1" id="KW-0051">Antiviral defense</keyword>
<dbReference type="AlphaFoldDB" id="A0A5C6X3G8"/>
<dbReference type="PANTHER" id="PTHR39965">
    <property type="entry name" value="CRISPR SYSTEM CMR SUBUNIT CMR6"/>
    <property type="match status" value="1"/>
</dbReference>
<accession>A0A5C6X3G8</accession>
<evidence type="ECO:0000256" key="1">
    <source>
        <dbReference type="ARBA" id="ARBA00023118"/>
    </source>
</evidence>
<protein>
    <submittedName>
        <fullName evidence="3">Type III-B CRISPR module RAMP protein Cmr6</fullName>
    </submittedName>
</protein>
<dbReference type="PANTHER" id="PTHR39965:SF1">
    <property type="entry name" value="CRISPR SYSTEM CMR SUBUNIT CMR6"/>
    <property type="match status" value="1"/>
</dbReference>
<dbReference type="EMBL" id="VOSM01000016">
    <property type="protein sequence ID" value="TXD34084.1"/>
    <property type="molecule type" value="Genomic_DNA"/>
</dbReference>
<dbReference type="GO" id="GO:0051607">
    <property type="term" value="P:defense response to virus"/>
    <property type="evidence" value="ECO:0007669"/>
    <property type="project" value="UniProtKB-KW"/>
</dbReference>
<dbReference type="InterPro" id="IPR005537">
    <property type="entry name" value="RAMP_III_fam"/>
</dbReference>
<dbReference type="Proteomes" id="UP000321412">
    <property type="component" value="Unassembled WGS sequence"/>
</dbReference>
<dbReference type="NCBIfam" id="TIGR01898">
    <property type="entry name" value="cas_TM1791_cmr6"/>
    <property type="match status" value="1"/>
</dbReference>
<feature type="domain" description="CRISPR type III-associated protein" evidence="2">
    <location>
        <begin position="115"/>
        <end position="280"/>
    </location>
</feature>